<keyword evidence="2" id="KW-0812">Transmembrane</keyword>
<dbReference type="InterPro" id="IPR052337">
    <property type="entry name" value="SAT4-like"/>
</dbReference>
<dbReference type="PANTHER" id="PTHR33048:SF129">
    <property type="entry name" value="INTEGRAL MEMBRANE PROTEIN-RELATED"/>
    <property type="match status" value="1"/>
</dbReference>
<dbReference type="Proteomes" id="UP001219355">
    <property type="component" value="Chromosome 4"/>
</dbReference>
<keyword evidence="4" id="KW-0472">Membrane</keyword>
<evidence type="ECO:0000256" key="5">
    <source>
        <dbReference type="ARBA" id="ARBA00038359"/>
    </source>
</evidence>
<dbReference type="PANTHER" id="PTHR33048">
    <property type="entry name" value="PTH11-LIKE INTEGRAL MEMBRANE PROTEIN (AFU_ORTHOLOGUE AFUA_5G11245)"/>
    <property type="match status" value="1"/>
</dbReference>
<sequence>MDDDWCYDGLVYLPFWEYWNPHPGNKCISEIGKLLSAAITNVITDLIILLLPIPTFWTLRLPPREKITLIVLMSLGEGYNVWLWSDIEINLAVVSPSVPVLRPFAQKYLPLLGFKSLYQPSEGTPADYRNRKVVYRQDTIQQIIGDTYDDDSSTKALDLAPSLIAMTSSKRSRGFSNDRP</sequence>
<comment type="subcellular location">
    <subcellularLocation>
        <location evidence="1">Membrane</location>
        <topology evidence="1">Multi-pass membrane protein</topology>
    </subcellularLocation>
</comment>
<evidence type="ECO:0000256" key="1">
    <source>
        <dbReference type="ARBA" id="ARBA00004141"/>
    </source>
</evidence>
<evidence type="ECO:0000256" key="2">
    <source>
        <dbReference type="ARBA" id="ARBA00022692"/>
    </source>
</evidence>
<dbReference type="InterPro" id="IPR049326">
    <property type="entry name" value="Rhodopsin_dom_fungi"/>
</dbReference>
<reference evidence="7" key="1">
    <citation type="submission" date="2023-03" db="EMBL/GenBank/DDBJ databases">
        <title>Emydomyces testavorans Genome Sequence.</title>
        <authorList>
            <person name="Hoyer L."/>
        </authorList>
    </citation>
    <scope>NUCLEOTIDE SEQUENCE</scope>
    <source>
        <strain evidence="7">16-2883</strain>
    </source>
</reference>
<dbReference type="AlphaFoldDB" id="A0AAF0DL46"/>
<gene>
    <name evidence="7" type="ORF">PRK78_006314</name>
</gene>
<protein>
    <recommendedName>
        <fullName evidence="6">Rhodopsin domain-containing protein</fullName>
    </recommendedName>
</protein>
<evidence type="ECO:0000313" key="8">
    <source>
        <dbReference type="Proteomes" id="UP001219355"/>
    </source>
</evidence>
<organism evidence="7 8">
    <name type="scientific">Emydomyces testavorans</name>
    <dbReference type="NCBI Taxonomy" id="2070801"/>
    <lineage>
        <taxon>Eukaryota</taxon>
        <taxon>Fungi</taxon>
        <taxon>Dikarya</taxon>
        <taxon>Ascomycota</taxon>
        <taxon>Pezizomycotina</taxon>
        <taxon>Eurotiomycetes</taxon>
        <taxon>Eurotiomycetidae</taxon>
        <taxon>Onygenales</taxon>
        <taxon>Nannizziopsiaceae</taxon>
        <taxon>Emydomyces</taxon>
    </lineage>
</organism>
<dbReference type="GO" id="GO:0016020">
    <property type="term" value="C:membrane"/>
    <property type="evidence" value="ECO:0007669"/>
    <property type="project" value="UniProtKB-SubCell"/>
</dbReference>
<evidence type="ECO:0000256" key="3">
    <source>
        <dbReference type="ARBA" id="ARBA00022989"/>
    </source>
</evidence>
<dbReference type="Pfam" id="PF20684">
    <property type="entry name" value="Fung_rhodopsin"/>
    <property type="match status" value="1"/>
</dbReference>
<evidence type="ECO:0000256" key="4">
    <source>
        <dbReference type="ARBA" id="ARBA00023136"/>
    </source>
</evidence>
<name>A0AAF0DL46_9EURO</name>
<dbReference type="EMBL" id="CP120630">
    <property type="protein sequence ID" value="WEW60826.1"/>
    <property type="molecule type" value="Genomic_DNA"/>
</dbReference>
<evidence type="ECO:0000259" key="6">
    <source>
        <dbReference type="Pfam" id="PF20684"/>
    </source>
</evidence>
<keyword evidence="8" id="KW-1185">Reference proteome</keyword>
<accession>A0AAF0DL46</accession>
<proteinExistence type="inferred from homology"/>
<evidence type="ECO:0000313" key="7">
    <source>
        <dbReference type="EMBL" id="WEW60826.1"/>
    </source>
</evidence>
<keyword evidence="3" id="KW-1133">Transmembrane helix</keyword>
<feature type="domain" description="Rhodopsin" evidence="6">
    <location>
        <begin position="14"/>
        <end position="76"/>
    </location>
</feature>
<comment type="similarity">
    <text evidence="5">Belongs to the SAT4 family.</text>
</comment>